<evidence type="ECO:0000256" key="8">
    <source>
        <dbReference type="ARBA" id="ARBA00023033"/>
    </source>
</evidence>
<evidence type="ECO:0000256" key="9">
    <source>
        <dbReference type="PIRSR" id="PIRSR602401-1"/>
    </source>
</evidence>
<evidence type="ECO:0000256" key="2">
    <source>
        <dbReference type="ARBA" id="ARBA00005179"/>
    </source>
</evidence>
<dbReference type="Gene3D" id="1.10.630.10">
    <property type="entry name" value="Cytochrome P450"/>
    <property type="match status" value="1"/>
</dbReference>
<dbReference type="Pfam" id="PF00067">
    <property type="entry name" value="p450"/>
    <property type="match status" value="1"/>
</dbReference>
<dbReference type="InterPro" id="IPR050364">
    <property type="entry name" value="Cytochrome_P450_fung"/>
</dbReference>
<comment type="caution">
    <text evidence="12">The sequence shown here is derived from an EMBL/GenBank/DDBJ whole genome shotgun (WGS) entry which is preliminary data.</text>
</comment>
<keyword evidence="8 10" id="KW-0503">Monooxygenase</keyword>
<evidence type="ECO:0000256" key="4">
    <source>
        <dbReference type="ARBA" id="ARBA00022617"/>
    </source>
</evidence>
<dbReference type="GO" id="GO:0020037">
    <property type="term" value="F:heme binding"/>
    <property type="evidence" value="ECO:0007669"/>
    <property type="project" value="InterPro"/>
</dbReference>
<dbReference type="Proteomes" id="UP000017559">
    <property type="component" value="Unassembled WGS sequence"/>
</dbReference>
<dbReference type="HOGENOM" id="CLU_001570_20_0_1"/>
<dbReference type="GO" id="GO:0004497">
    <property type="term" value="F:monooxygenase activity"/>
    <property type="evidence" value="ECO:0007669"/>
    <property type="project" value="UniProtKB-KW"/>
</dbReference>
<dbReference type="GO" id="GO:0005506">
    <property type="term" value="F:iron ion binding"/>
    <property type="evidence" value="ECO:0007669"/>
    <property type="project" value="InterPro"/>
</dbReference>
<accession>V2X810</accession>
<keyword evidence="7 9" id="KW-0408">Iron</keyword>
<evidence type="ECO:0000256" key="11">
    <source>
        <dbReference type="SAM" id="Phobius"/>
    </source>
</evidence>
<evidence type="ECO:0000256" key="1">
    <source>
        <dbReference type="ARBA" id="ARBA00001971"/>
    </source>
</evidence>
<dbReference type="PANTHER" id="PTHR46300:SF7">
    <property type="entry name" value="P450, PUTATIVE (EUROFUNG)-RELATED"/>
    <property type="match status" value="1"/>
</dbReference>
<dbReference type="InterPro" id="IPR001128">
    <property type="entry name" value="Cyt_P450"/>
</dbReference>
<keyword evidence="5 9" id="KW-0479">Metal-binding</keyword>
<dbReference type="EMBL" id="AWSO01000089">
    <property type="protein sequence ID" value="ESK95318.1"/>
    <property type="molecule type" value="Genomic_DNA"/>
</dbReference>
<dbReference type="SUPFAM" id="SSF48264">
    <property type="entry name" value="Cytochrome P450"/>
    <property type="match status" value="1"/>
</dbReference>
<evidence type="ECO:0000256" key="3">
    <source>
        <dbReference type="ARBA" id="ARBA00010617"/>
    </source>
</evidence>
<sequence length="226" mass="25002">MIDVIKNSSAIAYLAGSDTTVSLILSFILAMVLHPEIQARAQAEIDAVVGSTRLPDFDDREKLPYIEAILAESLRWHPVAPLAIPHRSIKDDVYGNLYIPAGTTIVANAWAIMHDDAIYPDPSAFNPERFVKQEGKELPPHPEQFAFGFGRRVCPGKHVASSSAWLAMVYLLSTFSMARALDGNGKEIDPEINYNDGLVSHPSPFKCRFIPRSAKIEQLIYASHDD</sequence>
<evidence type="ECO:0000256" key="5">
    <source>
        <dbReference type="ARBA" id="ARBA00022723"/>
    </source>
</evidence>
<dbReference type="AlphaFoldDB" id="V2X810"/>
<comment type="similarity">
    <text evidence="3 10">Belongs to the cytochrome P450 family.</text>
</comment>
<reference evidence="12 13" key="1">
    <citation type="journal article" date="2014" name="BMC Genomics">
        <title>Genome and secretome analysis of the hemibiotrophic fungal pathogen, Moniliophthora roreri, which causes frosty pod rot disease of cacao: mechanisms of the biotrophic and necrotrophic phases.</title>
        <authorList>
            <person name="Meinhardt L.W."/>
            <person name="Costa G.G.L."/>
            <person name="Thomazella D.P.T."/>
            <person name="Teixeira P.J.P.L."/>
            <person name="Carazzolle M.F."/>
            <person name="Schuster S.C."/>
            <person name="Carlson J.E."/>
            <person name="Guiltinan M.J."/>
            <person name="Mieczkowski P."/>
            <person name="Farmer A."/>
            <person name="Ramaraj T."/>
            <person name="Crozier J."/>
            <person name="Davis R.E."/>
            <person name="Shao J."/>
            <person name="Melnick R.L."/>
            <person name="Pereira G.A.G."/>
            <person name="Bailey B.A."/>
        </authorList>
    </citation>
    <scope>NUCLEOTIDE SEQUENCE [LARGE SCALE GENOMIC DNA]</scope>
    <source>
        <strain evidence="12 13">MCA 2997</strain>
    </source>
</reference>
<comment type="pathway">
    <text evidence="2">Secondary metabolite biosynthesis.</text>
</comment>
<name>V2X810_MONRO</name>
<keyword evidence="4 9" id="KW-0349">Heme</keyword>
<dbReference type="KEGG" id="mrr:Moror_3917"/>
<feature type="transmembrane region" description="Helical" evidence="11">
    <location>
        <begin position="12"/>
        <end position="33"/>
    </location>
</feature>
<dbReference type="PRINTS" id="PR00463">
    <property type="entry name" value="EP450I"/>
</dbReference>
<dbReference type="OrthoDB" id="3934656at2759"/>
<dbReference type="PROSITE" id="PS00086">
    <property type="entry name" value="CYTOCHROME_P450"/>
    <property type="match status" value="1"/>
</dbReference>
<evidence type="ECO:0000313" key="13">
    <source>
        <dbReference type="Proteomes" id="UP000017559"/>
    </source>
</evidence>
<evidence type="ECO:0000256" key="6">
    <source>
        <dbReference type="ARBA" id="ARBA00023002"/>
    </source>
</evidence>
<dbReference type="PANTHER" id="PTHR46300">
    <property type="entry name" value="P450, PUTATIVE (EUROFUNG)-RELATED-RELATED"/>
    <property type="match status" value="1"/>
</dbReference>
<keyword evidence="6 10" id="KW-0560">Oxidoreductase</keyword>
<dbReference type="InterPro" id="IPR002401">
    <property type="entry name" value="Cyt_P450_E_grp-I"/>
</dbReference>
<comment type="cofactor">
    <cofactor evidence="1 9">
        <name>heme</name>
        <dbReference type="ChEBI" id="CHEBI:30413"/>
    </cofactor>
</comment>
<dbReference type="GO" id="GO:0016705">
    <property type="term" value="F:oxidoreductase activity, acting on paired donors, with incorporation or reduction of molecular oxygen"/>
    <property type="evidence" value="ECO:0007669"/>
    <property type="project" value="InterPro"/>
</dbReference>
<proteinExistence type="inferred from homology"/>
<dbReference type="PRINTS" id="PR00385">
    <property type="entry name" value="P450"/>
</dbReference>
<dbReference type="InterPro" id="IPR036396">
    <property type="entry name" value="Cyt_P450_sf"/>
</dbReference>
<feature type="binding site" description="axial binding residue" evidence="9">
    <location>
        <position position="154"/>
    </location>
    <ligand>
        <name>heme</name>
        <dbReference type="ChEBI" id="CHEBI:30413"/>
    </ligand>
    <ligandPart>
        <name>Fe</name>
        <dbReference type="ChEBI" id="CHEBI:18248"/>
    </ligandPart>
</feature>
<evidence type="ECO:0000313" key="12">
    <source>
        <dbReference type="EMBL" id="ESK95318.1"/>
    </source>
</evidence>
<evidence type="ECO:0000256" key="7">
    <source>
        <dbReference type="ARBA" id="ARBA00023004"/>
    </source>
</evidence>
<keyword evidence="11" id="KW-1133">Transmembrane helix</keyword>
<evidence type="ECO:0000256" key="10">
    <source>
        <dbReference type="RuleBase" id="RU000461"/>
    </source>
</evidence>
<protein>
    <submittedName>
        <fullName evidence="12">Cytochrome p450</fullName>
    </submittedName>
</protein>
<organism evidence="12 13">
    <name type="scientific">Moniliophthora roreri (strain MCA 2997)</name>
    <name type="common">Cocoa frosty pod rot fungus</name>
    <name type="synonym">Crinipellis roreri</name>
    <dbReference type="NCBI Taxonomy" id="1381753"/>
    <lineage>
        <taxon>Eukaryota</taxon>
        <taxon>Fungi</taxon>
        <taxon>Dikarya</taxon>
        <taxon>Basidiomycota</taxon>
        <taxon>Agaricomycotina</taxon>
        <taxon>Agaricomycetes</taxon>
        <taxon>Agaricomycetidae</taxon>
        <taxon>Agaricales</taxon>
        <taxon>Marasmiineae</taxon>
        <taxon>Marasmiaceae</taxon>
        <taxon>Moniliophthora</taxon>
    </lineage>
</organism>
<keyword evidence="13" id="KW-1185">Reference proteome</keyword>
<keyword evidence="11" id="KW-0812">Transmembrane</keyword>
<keyword evidence="11" id="KW-0472">Membrane</keyword>
<gene>
    <name evidence="12" type="ORF">Moror_3917</name>
</gene>
<dbReference type="STRING" id="1381753.V2X810"/>
<dbReference type="InterPro" id="IPR017972">
    <property type="entry name" value="Cyt_P450_CS"/>
</dbReference>